<reference evidence="1 2" key="1">
    <citation type="submission" date="2019-03" db="EMBL/GenBank/DDBJ databases">
        <title>Genomic and seasonal variations among aquatic phages infecting the Baltic Sea Gammaproteobacteria Rheinheimera sp. bal341.</title>
        <authorList>
            <person name="Nilsson E."/>
            <person name="Li K."/>
            <person name="Fridlund J."/>
            <person name="Sulcius S."/>
            <person name="Bunse C."/>
            <person name="Karlsson C.M.G."/>
            <person name="Lindh M."/>
            <person name="Lundin D."/>
            <person name="Pinhassi J."/>
            <person name="Holmfeldt K."/>
        </authorList>
    </citation>
    <scope>NUCLEOTIDE SEQUENCE [LARGE SCALE GENOMIC DNA]</scope>
</reference>
<gene>
    <name evidence="1" type="ORF">Barba8S_gp053</name>
</gene>
<proteinExistence type="predicted"/>
<sequence length="59" mass="6913">MRIIYAIFDNYKSCYDYPDQIHSIYANKELALKALHSKFCQSDIKSGYAYIDELELIEG</sequence>
<accession>A0A4P8N1N1</accession>
<evidence type="ECO:0000313" key="2">
    <source>
        <dbReference type="Proteomes" id="UP000301498"/>
    </source>
</evidence>
<protein>
    <submittedName>
        <fullName evidence="1">Uncharacterized protein</fullName>
    </submittedName>
</protein>
<keyword evidence="2" id="KW-1185">Reference proteome</keyword>
<organism evidence="1 2">
    <name type="scientific">Rheinheimera phage Barba8S</name>
    <dbReference type="NCBI Taxonomy" id="2849600"/>
    <lineage>
        <taxon>Viruses</taxon>
        <taxon>Duplodnaviria</taxon>
        <taxon>Heunggongvirae</taxon>
        <taxon>Uroviricota</taxon>
        <taxon>Caudoviricetes</taxon>
        <taxon>Barbavirus</taxon>
        <taxon>Barbavirus barba8S</taxon>
    </lineage>
</organism>
<evidence type="ECO:0000313" key="1">
    <source>
        <dbReference type="EMBL" id="QCQ59684.1"/>
    </source>
</evidence>
<dbReference type="Proteomes" id="UP000301498">
    <property type="component" value="Segment"/>
</dbReference>
<dbReference type="EMBL" id="MK719714">
    <property type="protein sequence ID" value="QCQ59684.1"/>
    <property type="molecule type" value="Genomic_DNA"/>
</dbReference>
<name>A0A4P8N1N1_9CAUD</name>